<protein>
    <submittedName>
        <fullName evidence="4">Conserved esterase/lipase/thioesterase family enzyme</fullName>
    </submittedName>
</protein>
<dbReference type="PANTHER" id="PTHR10794">
    <property type="entry name" value="ABHYDROLASE DOMAIN-CONTAINING PROTEIN"/>
    <property type="match status" value="1"/>
</dbReference>
<dbReference type="GO" id="GO:0047372">
    <property type="term" value="F:monoacylglycerol lipase activity"/>
    <property type="evidence" value="ECO:0007669"/>
    <property type="project" value="TreeGrafter"/>
</dbReference>
<dbReference type="HOGENOM" id="CLU_032487_0_1_6"/>
<dbReference type="Gene3D" id="3.40.50.1820">
    <property type="entry name" value="alpha/beta hydrolase"/>
    <property type="match status" value="1"/>
</dbReference>
<dbReference type="PANTHER" id="PTHR10794:SF63">
    <property type="entry name" value="ALPHA_BETA HYDROLASE 1, ISOFORM A"/>
    <property type="match status" value="1"/>
</dbReference>
<dbReference type="Pfam" id="PF12697">
    <property type="entry name" value="Abhydrolase_6"/>
    <property type="match status" value="1"/>
</dbReference>
<gene>
    <name evidence="4" type="ordered locus">Psesu_0084</name>
</gene>
<dbReference type="InterPro" id="IPR050960">
    <property type="entry name" value="AB_hydrolase_4_sf"/>
</dbReference>
<dbReference type="PIRSF" id="PIRSF005211">
    <property type="entry name" value="Ab_hydro_YheT"/>
    <property type="match status" value="1"/>
</dbReference>
<dbReference type="EMBL" id="CP002446">
    <property type="protein sequence ID" value="ADV25947.1"/>
    <property type="molecule type" value="Genomic_DNA"/>
</dbReference>
<evidence type="ECO:0000259" key="3">
    <source>
        <dbReference type="Pfam" id="PF12697"/>
    </source>
</evidence>
<sequence>MLTAADFQPPRLLRNPHLQSVLGSSALRRHRGQRALAASGARTRELILDGGNGVRLQGWHSQVPGVPSRGMALLLHGWEGSAESGYMRLTAARLLDAGIEVFRLNFRDHGDTHHLNEDLFHSNRLDEVVHAAADMVARLRVRDLVVAGYSLGGNHALRLGLRAAVAGLPLRHIAAVCPLVDPGAAMDHMERGPQFYDWYFRRKWRSSLLRKRELFPDRFGYDDATLRQDMRGLIGWLAQRHAGFGSLQDYFDSYSIAGRRLAALDVPADILMSRDDPVIPFDDFQRWQLPALARLEVASWGGHCAFVENLHGDGFAERWVAERLCAAVPAG</sequence>
<keyword evidence="5" id="KW-1185">Reference proteome</keyword>
<dbReference type="Proteomes" id="UP000008632">
    <property type="component" value="Chromosome"/>
</dbReference>
<comment type="similarity">
    <text evidence="1">Belongs to the AB hydrolase superfamily. AB hydrolase 4 family.</text>
</comment>
<dbReference type="SUPFAM" id="SSF53474">
    <property type="entry name" value="alpha/beta-Hydrolases"/>
    <property type="match status" value="1"/>
</dbReference>
<dbReference type="AlphaFoldDB" id="E6WP48"/>
<dbReference type="InterPro" id="IPR000073">
    <property type="entry name" value="AB_hydrolase_1"/>
</dbReference>
<accession>E6WP48</accession>
<dbReference type="InterPro" id="IPR029058">
    <property type="entry name" value="AB_hydrolase_fold"/>
</dbReference>
<dbReference type="KEGG" id="psu:Psesu_0084"/>
<dbReference type="eggNOG" id="COG0429">
    <property type="taxonomic scope" value="Bacteria"/>
</dbReference>
<evidence type="ECO:0000256" key="1">
    <source>
        <dbReference type="ARBA" id="ARBA00010884"/>
    </source>
</evidence>
<organism evidence="4 5">
    <name type="scientific">Pseudoxanthomonas suwonensis (strain 11-1)</name>
    <dbReference type="NCBI Taxonomy" id="743721"/>
    <lineage>
        <taxon>Bacteria</taxon>
        <taxon>Pseudomonadati</taxon>
        <taxon>Pseudomonadota</taxon>
        <taxon>Gammaproteobacteria</taxon>
        <taxon>Lysobacterales</taxon>
        <taxon>Lysobacteraceae</taxon>
        <taxon>Pseudoxanthomonas</taxon>
    </lineage>
</organism>
<dbReference type="ESTHER" id="pseuu-e6wp48">
    <property type="family name" value="abh_upf0017"/>
</dbReference>
<dbReference type="STRING" id="743721.Psesu_0084"/>
<feature type="active site" description="Charge relay system" evidence="2">
    <location>
        <position position="303"/>
    </location>
</feature>
<proteinExistence type="inferred from homology"/>
<evidence type="ECO:0000256" key="2">
    <source>
        <dbReference type="PIRSR" id="PIRSR005211-1"/>
    </source>
</evidence>
<dbReference type="RefSeq" id="WP_013533777.1">
    <property type="nucleotide sequence ID" value="NC_014924.1"/>
</dbReference>
<evidence type="ECO:0000313" key="5">
    <source>
        <dbReference type="Proteomes" id="UP000008632"/>
    </source>
</evidence>
<feature type="active site" description="Charge relay system" evidence="2">
    <location>
        <position position="276"/>
    </location>
</feature>
<name>E6WP48_PSEUU</name>
<reference evidence="4 5" key="1">
    <citation type="submission" date="2011-01" db="EMBL/GenBank/DDBJ databases">
        <title>Complete sequence of Pseudoxanthomonas suwonensis 11-1.</title>
        <authorList>
            <consortium name="US DOE Joint Genome Institute"/>
            <person name="Lucas S."/>
            <person name="Copeland A."/>
            <person name="Lapidus A."/>
            <person name="Cheng J.-F."/>
            <person name="Goodwin L."/>
            <person name="Pitluck S."/>
            <person name="Teshima H."/>
            <person name="Detter J.C."/>
            <person name="Han C."/>
            <person name="Tapia R."/>
            <person name="Land M."/>
            <person name="Hauser L."/>
            <person name="Kyrpides N."/>
            <person name="Ivanova N."/>
            <person name="Ovchinnikova G."/>
            <person name="Siebers A.K."/>
            <person name="Allgaier M."/>
            <person name="Thelen M.P."/>
            <person name="Hugenholtz P."/>
            <person name="Gladden J."/>
            <person name="Woyke T."/>
        </authorList>
    </citation>
    <scope>NUCLEOTIDE SEQUENCE [LARGE SCALE GENOMIC DNA]</scope>
    <source>
        <strain evidence="5">11-1</strain>
    </source>
</reference>
<feature type="active site" description="Charge relay system" evidence="2">
    <location>
        <position position="150"/>
    </location>
</feature>
<dbReference type="GO" id="GO:0034338">
    <property type="term" value="F:short-chain carboxylesterase activity"/>
    <property type="evidence" value="ECO:0007669"/>
    <property type="project" value="TreeGrafter"/>
</dbReference>
<dbReference type="InterPro" id="IPR012020">
    <property type="entry name" value="ABHD4"/>
</dbReference>
<evidence type="ECO:0000313" key="4">
    <source>
        <dbReference type="EMBL" id="ADV25947.1"/>
    </source>
</evidence>
<feature type="domain" description="AB hydrolase-1" evidence="3">
    <location>
        <begin position="73"/>
        <end position="316"/>
    </location>
</feature>